<dbReference type="Pfam" id="PF11457">
    <property type="entry name" value="DUF3021"/>
    <property type="match status" value="1"/>
</dbReference>
<sequence>MKLLMKNMRYFVRGVTIGSTLYLLIIASGYQSTPPTVKNILSVMLMSGLIGLLSQIFEIESLSYLVVLIGHLIITFTLVSAMMAYNGWLDQWQMPQFWMSYLLEFVIVYGLAWVIIYLTINTKIRRINQALKKRNLDKK</sequence>
<reference evidence="2 3" key="1">
    <citation type="journal article" date="2015" name="Genome Announc.">
        <title>Expanding the biotechnology potential of lactobacilli through comparative genomics of 213 strains and associated genera.</title>
        <authorList>
            <person name="Sun Z."/>
            <person name="Harris H.M."/>
            <person name="McCann A."/>
            <person name="Guo C."/>
            <person name="Argimon S."/>
            <person name="Zhang W."/>
            <person name="Yang X."/>
            <person name="Jeffery I.B."/>
            <person name="Cooney J.C."/>
            <person name="Kagawa T.F."/>
            <person name="Liu W."/>
            <person name="Song Y."/>
            <person name="Salvetti E."/>
            <person name="Wrobel A."/>
            <person name="Rasinkangas P."/>
            <person name="Parkhill J."/>
            <person name="Rea M.C."/>
            <person name="O'Sullivan O."/>
            <person name="Ritari J."/>
            <person name="Douillard F.P."/>
            <person name="Paul Ross R."/>
            <person name="Yang R."/>
            <person name="Briner A.E."/>
            <person name="Felis G.E."/>
            <person name="de Vos W.M."/>
            <person name="Barrangou R."/>
            <person name="Klaenhammer T.R."/>
            <person name="Caufield P.W."/>
            <person name="Cui Y."/>
            <person name="Zhang H."/>
            <person name="O'Toole P.W."/>
        </authorList>
    </citation>
    <scope>NUCLEOTIDE SEQUENCE [LARGE SCALE GENOMIC DNA]</scope>
    <source>
        <strain evidence="2 3">DSM 14421</strain>
    </source>
</reference>
<dbReference type="EMBL" id="AZEY01000108">
    <property type="protein sequence ID" value="KRL62507.1"/>
    <property type="molecule type" value="Genomic_DNA"/>
</dbReference>
<feature type="transmembrane region" description="Helical" evidence="1">
    <location>
        <begin position="64"/>
        <end position="85"/>
    </location>
</feature>
<feature type="transmembrane region" description="Helical" evidence="1">
    <location>
        <begin position="39"/>
        <end position="57"/>
    </location>
</feature>
<accession>A0A0R1SAT3</accession>
<evidence type="ECO:0000256" key="1">
    <source>
        <dbReference type="SAM" id="Phobius"/>
    </source>
</evidence>
<gene>
    <name evidence="2" type="ORF">FC85_GL002020</name>
</gene>
<dbReference type="AlphaFoldDB" id="A0A0R1SAT3"/>
<organism evidence="2 3">
    <name type="scientific">Lentilactobacillus diolivorans DSM 14421</name>
    <dbReference type="NCBI Taxonomy" id="1423739"/>
    <lineage>
        <taxon>Bacteria</taxon>
        <taxon>Bacillati</taxon>
        <taxon>Bacillota</taxon>
        <taxon>Bacilli</taxon>
        <taxon>Lactobacillales</taxon>
        <taxon>Lactobacillaceae</taxon>
        <taxon>Lentilactobacillus</taxon>
    </lineage>
</organism>
<dbReference type="PATRIC" id="fig|1423739.3.peg.2106"/>
<dbReference type="InterPro" id="IPR021560">
    <property type="entry name" value="DUF3021"/>
</dbReference>
<keyword evidence="1" id="KW-0812">Transmembrane</keyword>
<keyword evidence="1" id="KW-0472">Membrane</keyword>
<protein>
    <recommendedName>
        <fullName evidence="4">DUF3021 domain-containing protein</fullName>
    </recommendedName>
</protein>
<dbReference type="RefSeq" id="WP_057866292.1">
    <property type="nucleotide sequence ID" value="NZ_AZEY01000108.1"/>
</dbReference>
<evidence type="ECO:0008006" key="4">
    <source>
        <dbReference type="Google" id="ProtNLM"/>
    </source>
</evidence>
<dbReference type="Proteomes" id="UP000052013">
    <property type="component" value="Unassembled WGS sequence"/>
</dbReference>
<feature type="transmembrane region" description="Helical" evidence="1">
    <location>
        <begin position="97"/>
        <end position="120"/>
    </location>
</feature>
<name>A0A0R1SAT3_9LACO</name>
<evidence type="ECO:0000313" key="3">
    <source>
        <dbReference type="Proteomes" id="UP000052013"/>
    </source>
</evidence>
<evidence type="ECO:0000313" key="2">
    <source>
        <dbReference type="EMBL" id="KRL62507.1"/>
    </source>
</evidence>
<proteinExistence type="predicted"/>
<dbReference type="STRING" id="1423739.FC85_GL002020"/>
<comment type="caution">
    <text evidence="2">The sequence shown here is derived from an EMBL/GenBank/DDBJ whole genome shotgun (WGS) entry which is preliminary data.</text>
</comment>
<keyword evidence="1" id="KW-1133">Transmembrane helix</keyword>